<evidence type="ECO:0000256" key="1">
    <source>
        <dbReference type="ARBA" id="ARBA00022598"/>
    </source>
</evidence>
<dbReference type="PANTHER" id="PTHR43024:SF1">
    <property type="entry name" value="UDP-N-ACETYLMURAMOYL-TRIPEPTIDE--D-ALANYL-D-ALANINE LIGASE"/>
    <property type="match status" value="1"/>
</dbReference>
<keyword evidence="2" id="KW-0547">Nucleotide-binding</keyword>
<evidence type="ECO:0000313" key="7">
    <source>
        <dbReference type="Proteomes" id="UP000812672"/>
    </source>
</evidence>
<dbReference type="InterPro" id="IPR013221">
    <property type="entry name" value="Mur_ligase_cen"/>
</dbReference>
<evidence type="ECO:0000256" key="2">
    <source>
        <dbReference type="ARBA" id="ARBA00022741"/>
    </source>
</evidence>
<feature type="domain" description="Mur ligase central" evidence="5">
    <location>
        <begin position="14"/>
        <end position="201"/>
    </location>
</feature>
<proteinExistence type="predicted"/>
<feature type="domain" description="Mur ligase C-terminal" evidence="4">
    <location>
        <begin position="224"/>
        <end position="350"/>
    </location>
</feature>
<keyword evidence="1 6" id="KW-0436">Ligase</keyword>
<dbReference type="RefSeq" id="WP_216687841.1">
    <property type="nucleotide sequence ID" value="NZ_CAUPKR010000015.1"/>
</dbReference>
<dbReference type="Pfam" id="PF02875">
    <property type="entry name" value="Mur_ligase_C"/>
    <property type="match status" value="1"/>
</dbReference>
<dbReference type="InterPro" id="IPR004101">
    <property type="entry name" value="Mur_ligase_C"/>
</dbReference>
<sequence>MKPTMYLDIPTIGVTGSFGKTTVKEITASILATKYNTYKSPKNFNLPNKTREHVEDITDKHEAVVIEMAMSKKGRGKKQCTVIQPSIGVITAIGHAHFERFSSIEDVAKSKSEMMKYMKQDGILLLNNDDDNSKLINTKYFPGKIIKVGRTAGSDYVASNISYNRDGMTFDVKLNGKSESMFINLLGEHSVINSLFGIAIADQLDVTADQIREGLKEVNLPRGRLTVDNFEGNRTLVDDSYNANPASMISGLNVLNDFVSSKRKIALLGDMVEMGNYTKEGHEKVGSSLVNYNLDQVYLFGESSKYIREKAIEVGFPKEKLIHYDDIEQLINAINEAFSEDTALLVKASRATNLKRVVDFLLKNYKSIH</sequence>
<dbReference type="InterPro" id="IPR051046">
    <property type="entry name" value="MurCDEF_CellWall_CoF430Synth"/>
</dbReference>
<comment type="caution">
    <text evidence="6">The sequence shown here is derived from an EMBL/GenBank/DDBJ whole genome shotgun (WGS) entry which is preliminary data.</text>
</comment>
<keyword evidence="7" id="KW-1185">Reference proteome</keyword>
<dbReference type="PANTHER" id="PTHR43024">
    <property type="entry name" value="UDP-N-ACETYLMURAMOYL-TRIPEPTIDE--D-ALANYL-D-ALANINE LIGASE"/>
    <property type="match status" value="1"/>
</dbReference>
<evidence type="ECO:0000259" key="4">
    <source>
        <dbReference type="Pfam" id="PF02875"/>
    </source>
</evidence>
<evidence type="ECO:0000256" key="3">
    <source>
        <dbReference type="ARBA" id="ARBA00022840"/>
    </source>
</evidence>
<evidence type="ECO:0000259" key="5">
    <source>
        <dbReference type="Pfam" id="PF08245"/>
    </source>
</evidence>
<keyword evidence="3" id="KW-0067">ATP-binding</keyword>
<name>A0ABS6GRY1_9BACI</name>
<reference evidence="6 7" key="1">
    <citation type="journal article" date="2011" name="Int. J. Syst. Evol. Microbiol.">
        <title>Allobacillus halotolerans gen. nov., sp. nov. isolated from shrimp paste.</title>
        <authorList>
            <person name="Sheu S.Y."/>
            <person name="Arun A.B."/>
            <person name="Jiang S.R."/>
            <person name="Young C.C."/>
            <person name="Chen W.M."/>
        </authorList>
    </citation>
    <scope>NUCLEOTIDE SEQUENCE [LARGE SCALE GENOMIC DNA]</scope>
    <source>
        <strain evidence="6 7">LMG 24826</strain>
    </source>
</reference>
<dbReference type="Proteomes" id="UP000812672">
    <property type="component" value="Unassembled WGS sequence"/>
</dbReference>
<gene>
    <name evidence="6" type="ORF">KQ486_12740</name>
</gene>
<dbReference type="GO" id="GO:0016874">
    <property type="term" value="F:ligase activity"/>
    <property type="evidence" value="ECO:0007669"/>
    <property type="project" value="UniProtKB-KW"/>
</dbReference>
<dbReference type="EMBL" id="JAHLZF010000025">
    <property type="protein sequence ID" value="MBU6081882.1"/>
    <property type="molecule type" value="Genomic_DNA"/>
</dbReference>
<accession>A0ABS6GRY1</accession>
<evidence type="ECO:0000313" key="6">
    <source>
        <dbReference type="EMBL" id="MBU6081882.1"/>
    </source>
</evidence>
<organism evidence="6 7">
    <name type="scientific">Allobacillus halotolerans</name>
    <dbReference type="NCBI Taxonomy" id="570278"/>
    <lineage>
        <taxon>Bacteria</taxon>
        <taxon>Bacillati</taxon>
        <taxon>Bacillota</taxon>
        <taxon>Bacilli</taxon>
        <taxon>Bacillales</taxon>
        <taxon>Bacillaceae</taxon>
        <taxon>Allobacillus</taxon>
    </lineage>
</organism>
<dbReference type="Pfam" id="PF08245">
    <property type="entry name" value="Mur_ligase_M"/>
    <property type="match status" value="1"/>
</dbReference>
<protein>
    <submittedName>
        <fullName evidence="6">UDP-N-acetylmuramoyl-tripeptide--D-alanyl-D-alanine ligase</fullName>
    </submittedName>
</protein>